<accession>A0A1Q9R288</accession>
<comment type="caution">
    <text evidence="1">The sequence shown here is derived from an EMBL/GenBank/DDBJ whole genome shotgun (WGS) entry which is preliminary data.</text>
</comment>
<reference evidence="1 2" key="1">
    <citation type="submission" date="2016-10" db="EMBL/GenBank/DDBJ databases">
        <title>Genome Sequence of Pseudomonas putida GM4FR.</title>
        <authorList>
            <person name="Poehlein A."/>
            <person name="Wemheuer F."/>
            <person name="Hollensteiner J."/>
            <person name="Wemheuer B."/>
        </authorList>
    </citation>
    <scope>NUCLEOTIDE SEQUENCE [LARGE SCALE GENOMIC DNA]</scope>
    <source>
        <strain evidence="1 2">GM4FR</strain>
    </source>
</reference>
<dbReference type="RefSeq" id="WP_075804348.1">
    <property type="nucleotide sequence ID" value="NZ_MKZO01000031.1"/>
</dbReference>
<dbReference type="AlphaFoldDB" id="A0A1Q9R288"/>
<name>A0A1Q9R288_PSEPU</name>
<organism evidence="1 2">
    <name type="scientific">Pseudomonas putida</name>
    <name type="common">Arthrobacter siderocapsulatus</name>
    <dbReference type="NCBI Taxonomy" id="303"/>
    <lineage>
        <taxon>Bacteria</taxon>
        <taxon>Pseudomonadati</taxon>
        <taxon>Pseudomonadota</taxon>
        <taxon>Gammaproteobacteria</taxon>
        <taxon>Pseudomonadales</taxon>
        <taxon>Pseudomonadaceae</taxon>
        <taxon>Pseudomonas</taxon>
    </lineage>
</organism>
<sequence>MSWYRTGNVTMTPGSTTVIGVGTAFVANCRVGDAFIAPNGAVHEITNIASDTALSIYPAYGSTNAYAVGPMQGYDKMLADKAGAILQQWGSTLAGLGDVASQDIVPVAMGGTGGATAAAGRAGLGLKSAAVADVIGTVAAGAIIERGENSSGSYTKYLDGSLTCWSTRRVPKTMNAASGSLFFSAIEAALPYPTPFSAIPTVSITATGEFECFTVPAGLSNQSSWPGVYIASQISRSTTATIDICYMAQGRWK</sequence>
<dbReference type="OrthoDB" id="564699at2"/>
<dbReference type="EMBL" id="MKZO01000031">
    <property type="protein sequence ID" value="OLS61498.1"/>
    <property type="molecule type" value="Genomic_DNA"/>
</dbReference>
<evidence type="ECO:0000313" key="1">
    <source>
        <dbReference type="EMBL" id="OLS61498.1"/>
    </source>
</evidence>
<protein>
    <submittedName>
        <fullName evidence="1">Uncharacterized protein</fullName>
    </submittedName>
</protein>
<dbReference type="Proteomes" id="UP000186736">
    <property type="component" value="Unassembled WGS sequence"/>
</dbReference>
<proteinExistence type="predicted"/>
<evidence type="ECO:0000313" key="2">
    <source>
        <dbReference type="Proteomes" id="UP000186736"/>
    </source>
</evidence>
<gene>
    <name evidence="1" type="ORF">PSEMO_35650</name>
</gene>